<evidence type="ECO:0000313" key="2">
    <source>
        <dbReference type="Proteomes" id="UP001151760"/>
    </source>
</evidence>
<keyword evidence="2" id="KW-1185">Reference proteome</keyword>
<dbReference type="EMBL" id="BQNB010010941">
    <property type="protein sequence ID" value="GJS83986.1"/>
    <property type="molecule type" value="Genomic_DNA"/>
</dbReference>
<sequence>MNAMNTAMEQLWNEVLIPRNGDALHTLEASKFLRADGKSYVWPVWPGKEAYVTRLNREEIRATTDLNEKIIQLVLSTNIIPSVHDEVVTGQVAPVHYLDPMLDRISVLCKNLSQIQYTRSYWPGEDTFAAERLDYEKTAFTSELN</sequence>
<reference evidence="1" key="2">
    <citation type="submission" date="2022-01" db="EMBL/GenBank/DDBJ databases">
        <authorList>
            <person name="Yamashiro T."/>
            <person name="Shiraishi A."/>
            <person name="Satake H."/>
            <person name="Nakayama K."/>
        </authorList>
    </citation>
    <scope>NUCLEOTIDE SEQUENCE</scope>
</reference>
<comment type="caution">
    <text evidence="1">The sequence shown here is derived from an EMBL/GenBank/DDBJ whole genome shotgun (WGS) entry which is preliminary data.</text>
</comment>
<reference evidence="1" key="1">
    <citation type="journal article" date="2022" name="Int. J. Mol. Sci.">
        <title>Draft Genome of Tanacetum Coccineum: Genomic Comparison of Closely Related Tanacetum-Family Plants.</title>
        <authorList>
            <person name="Yamashiro T."/>
            <person name="Shiraishi A."/>
            <person name="Nakayama K."/>
            <person name="Satake H."/>
        </authorList>
    </citation>
    <scope>NUCLEOTIDE SEQUENCE</scope>
</reference>
<gene>
    <name evidence="1" type="ORF">Tco_0750527</name>
</gene>
<evidence type="ECO:0000313" key="1">
    <source>
        <dbReference type="EMBL" id="GJS83986.1"/>
    </source>
</evidence>
<protein>
    <submittedName>
        <fullName evidence="1">Uncharacterized protein</fullName>
    </submittedName>
</protein>
<proteinExistence type="predicted"/>
<dbReference type="Proteomes" id="UP001151760">
    <property type="component" value="Unassembled WGS sequence"/>
</dbReference>
<name>A0ABQ4Z451_9ASTR</name>
<organism evidence="1 2">
    <name type="scientific">Tanacetum coccineum</name>
    <dbReference type="NCBI Taxonomy" id="301880"/>
    <lineage>
        <taxon>Eukaryota</taxon>
        <taxon>Viridiplantae</taxon>
        <taxon>Streptophyta</taxon>
        <taxon>Embryophyta</taxon>
        <taxon>Tracheophyta</taxon>
        <taxon>Spermatophyta</taxon>
        <taxon>Magnoliopsida</taxon>
        <taxon>eudicotyledons</taxon>
        <taxon>Gunneridae</taxon>
        <taxon>Pentapetalae</taxon>
        <taxon>asterids</taxon>
        <taxon>campanulids</taxon>
        <taxon>Asterales</taxon>
        <taxon>Asteraceae</taxon>
        <taxon>Asteroideae</taxon>
        <taxon>Anthemideae</taxon>
        <taxon>Anthemidinae</taxon>
        <taxon>Tanacetum</taxon>
    </lineage>
</organism>
<accession>A0ABQ4Z451</accession>